<dbReference type="PANTHER" id="PTHR43111">
    <property type="entry name" value="ALDEHYDE DEHYDROGENASE B-RELATED"/>
    <property type="match status" value="1"/>
</dbReference>
<evidence type="ECO:0000313" key="3">
    <source>
        <dbReference type="EMBL" id="KAF2132054.1"/>
    </source>
</evidence>
<dbReference type="PANTHER" id="PTHR43111:SF1">
    <property type="entry name" value="ALDEHYDE DEHYDROGENASE B-RELATED"/>
    <property type="match status" value="1"/>
</dbReference>
<keyword evidence="4" id="KW-1185">Reference proteome</keyword>
<protein>
    <submittedName>
        <fullName evidence="3">ALDH-like protein</fullName>
    </submittedName>
</protein>
<dbReference type="AlphaFoldDB" id="A0A6A6AM95"/>
<reference evidence="3" key="1">
    <citation type="journal article" date="2020" name="Stud. Mycol.">
        <title>101 Dothideomycetes genomes: a test case for predicting lifestyles and emergence of pathogens.</title>
        <authorList>
            <person name="Haridas S."/>
            <person name="Albert R."/>
            <person name="Binder M."/>
            <person name="Bloem J."/>
            <person name="Labutti K."/>
            <person name="Salamov A."/>
            <person name="Andreopoulos B."/>
            <person name="Baker S."/>
            <person name="Barry K."/>
            <person name="Bills G."/>
            <person name="Bluhm B."/>
            <person name="Cannon C."/>
            <person name="Castanera R."/>
            <person name="Culley D."/>
            <person name="Daum C."/>
            <person name="Ezra D."/>
            <person name="Gonzalez J."/>
            <person name="Henrissat B."/>
            <person name="Kuo A."/>
            <person name="Liang C."/>
            <person name="Lipzen A."/>
            <person name="Lutzoni F."/>
            <person name="Magnuson J."/>
            <person name="Mondo S."/>
            <person name="Nolan M."/>
            <person name="Ohm R."/>
            <person name="Pangilinan J."/>
            <person name="Park H.-J."/>
            <person name="Ramirez L."/>
            <person name="Alfaro M."/>
            <person name="Sun H."/>
            <person name="Tritt A."/>
            <person name="Yoshinaga Y."/>
            <person name="Zwiers L.-H."/>
            <person name="Turgeon B."/>
            <person name="Goodwin S."/>
            <person name="Spatafora J."/>
            <person name="Crous P."/>
            <person name="Grigoriev I."/>
        </authorList>
    </citation>
    <scope>NUCLEOTIDE SEQUENCE</scope>
    <source>
        <strain evidence="3">CBS 119687</strain>
    </source>
</reference>
<dbReference type="InterPro" id="IPR016162">
    <property type="entry name" value="Ald_DH_N"/>
</dbReference>
<dbReference type="InterPro" id="IPR016163">
    <property type="entry name" value="Ald_DH_C"/>
</dbReference>
<feature type="domain" description="Aldehyde dehydrogenase" evidence="2">
    <location>
        <begin position="19"/>
        <end position="169"/>
    </location>
</feature>
<evidence type="ECO:0000259" key="2">
    <source>
        <dbReference type="Pfam" id="PF00171"/>
    </source>
</evidence>
<proteinExistence type="predicted"/>
<dbReference type="Pfam" id="PF00171">
    <property type="entry name" value="Aldedh"/>
    <property type="match status" value="1"/>
</dbReference>
<dbReference type="InterPro" id="IPR015590">
    <property type="entry name" value="Aldehyde_DH_dom"/>
</dbReference>
<keyword evidence="1" id="KW-1133">Transmembrane helix</keyword>
<dbReference type="Gene3D" id="3.40.605.10">
    <property type="entry name" value="Aldehyde Dehydrogenase, Chain A, domain 1"/>
    <property type="match status" value="1"/>
</dbReference>
<dbReference type="GeneID" id="54405208"/>
<gene>
    <name evidence="3" type="ORF">P153DRAFT_310632</name>
</gene>
<keyword evidence="1" id="KW-0812">Transmembrane</keyword>
<feature type="transmembrane region" description="Helical" evidence="1">
    <location>
        <begin position="463"/>
        <end position="490"/>
    </location>
</feature>
<dbReference type="InterPro" id="IPR016161">
    <property type="entry name" value="Ald_DH/histidinol_DH"/>
</dbReference>
<dbReference type="GO" id="GO:0016620">
    <property type="term" value="F:oxidoreductase activity, acting on the aldehyde or oxo group of donors, NAD or NADP as acceptor"/>
    <property type="evidence" value="ECO:0007669"/>
    <property type="project" value="InterPro"/>
</dbReference>
<dbReference type="OrthoDB" id="5596991at2759"/>
<dbReference type="Gene3D" id="3.40.309.10">
    <property type="entry name" value="Aldehyde Dehydrogenase, Chain A, domain 2"/>
    <property type="match status" value="1"/>
</dbReference>
<dbReference type="Proteomes" id="UP000799771">
    <property type="component" value="Unassembled WGS sequence"/>
</dbReference>
<dbReference type="SUPFAM" id="SSF53720">
    <property type="entry name" value="ALDH-like"/>
    <property type="match status" value="1"/>
</dbReference>
<dbReference type="EMBL" id="ML977501">
    <property type="protein sequence ID" value="KAF2132054.1"/>
    <property type="molecule type" value="Genomic_DNA"/>
</dbReference>
<evidence type="ECO:0000313" key="4">
    <source>
        <dbReference type="Proteomes" id="UP000799771"/>
    </source>
</evidence>
<organism evidence="3 4">
    <name type="scientific">Dothidotthia symphoricarpi CBS 119687</name>
    <dbReference type="NCBI Taxonomy" id="1392245"/>
    <lineage>
        <taxon>Eukaryota</taxon>
        <taxon>Fungi</taxon>
        <taxon>Dikarya</taxon>
        <taxon>Ascomycota</taxon>
        <taxon>Pezizomycotina</taxon>
        <taxon>Dothideomycetes</taxon>
        <taxon>Pleosporomycetidae</taxon>
        <taxon>Pleosporales</taxon>
        <taxon>Dothidotthiaceae</taxon>
        <taxon>Dothidotthia</taxon>
    </lineage>
</organism>
<name>A0A6A6AM95_9PLEO</name>
<dbReference type="RefSeq" id="XP_033526441.1">
    <property type="nucleotide sequence ID" value="XM_033664776.1"/>
</dbReference>
<keyword evidence="1" id="KW-0472">Membrane</keyword>
<accession>A0A6A6AM95</accession>
<sequence length="499" mass="53933">MPSTSDNALASLQATAFTARCHNAYFRQKQLKSLHDVLRNDSSVIKDAISQDSHVSEGEAATEVAVALDVVREHYDSVDAKKELAEEYRVTNGKDASDRREPLGVVYIEPLRTHTPFFSTVVAVSAALAAGNCVALKVENNTRTLPSLLRTLLSKALEADTFAVVSSDPSTESLATCLQVRQETHISQPNYTQLASPKSRVIAVVDRTADLAVAAEHLVTARFSFGGTSPYAPDLVLVNEFVKKEFLEHVMRQSIRFLAGPNGSANTSTTKAQKPGSRTAEAFQALSSSEDWNLSVVTQGDNGAIVELSDLTALPLKSSQPIFSISATTSLEHAISLIDEDTEPQDTLLAAYFFGTPSAGKYLSQFIKADVSFANHIPYRLLLGPAAPSTQAIDIEKRYTTHHFTRASPAFITPPSSQTTISAAVASKDSRKASADLLAKATQEIKEKKRAEWIAIGYFEQGILLGLGLVGIPLLAAFGTSLYHGVGYGVSYGLRRWRK</sequence>
<evidence type="ECO:0000256" key="1">
    <source>
        <dbReference type="SAM" id="Phobius"/>
    </source>
</evidence>